<dbReference type="EMBL" id="RCHU02000001">
    <property type="protein sequence ID" value="KAL3609946.1"/>
    <property type="molecule type" value="Genomic_DNA"/>
</dbReference>
<evidence type="ECO:0000313" key="2">
    <source>
        <dbReference type="Proteomes" id="UP000309997"/>
    </source>
</evidence>
<comment type="caution">
    <text evidence="1">The sequence shown here is derived from an EMBL/GenBank/DDBJ whole genome shotgun (WGS) entry which is preliminary data.</text>
</comment>
<reference evidence="1 2" key="1">
    <citation type="journal article" date="2024" name="Plant Biotechnol. J.">
        <title>Genome and CRISPR/Cas9 system of a widespread forest tree (Populus alba) in the world.</title>
        <authorList>
            <person name="Liu Y.J."/>
            <person name="Jiang P.F."/>
            <person name="Han X.M."/>
            <person name="Li X.Y."/>
            <person name="Wang H.M."/>
            <person name="Wang Y.J."/>
            <person name="Wang X.X."/>
            <person name="Zeng Q.Y."/>
        </authorList>
    </citation>
    <scope>NUCLEOTIDE SEQUENCE [LARGE SCALE GENOMIC DNA]</scope>
    <source>
        <strain evidence="2">cv. PAL-ZL1</strain>
    </source>
</reference>
<proteinExistence type="predicted"/>
<keyword evidence="2" id="KW-1185">Reference proteome</keyword>
<gene>
    <name evidence="1" type="ORF">D5086_000966</name>
</gene>
<accession>A0ACC4CXD1</accession>
<dbReference type="Proteomes" id="UP000309997">
    <property type="component" value="Unassembled WGS sequence"/>
</dbReference>
<name>A0ACC4CXD1_POPAL</name>
<sequence length="87" mass="9876">MPISINDSYACGNGLNHTVNSATYKCSEFIPAGEEGSLEALAEEHIEEQNQKMLNFAEKAGWRMQKLEEYVERGLREEMGIKRIARI</sequence>
<organism evidence="1 2">
    <name type="scientific">Populus alba</name>
    <name type="common">White poplar</name>
    <dbReference type="NCBI Taxonomy" id="43335"/>
    <lineage>
        <taxon>Eukaryota</taxon>
        <taxon>Viridiplantae</taxon>
        <taxon>Streptophyta</taxon>
        <taxon>Embryophyta</taxon>
        <taxon>Tracheophyta</taxon>
        <taxon>Spermatophyta</taxon>
        <taxon>Magnoliopsida</taxon>
        <taxon>eudicotyledons</taxon>
        <taxon>Gunneridae</taxon>
        <taxon>Pentapetalae</taxon>
        <taxon>rosids</taxon>
        <taxon>fabids</taxon>
        <taxon>Malpighiales</taxon>
        <taxon>Salicaceae</taxon>
        <taxon>Saliceae</taxon>
        <taxon>Populus</taxon>
    </lineage>
</organism>
<evidence type="ECO:0000313" key="1">
    <source>
        <dbReference type="EMBL" id="KAL3609946.1"/>
    </source>
</evidence>
<protein>
    <submittedName>
        <fullName evidence="1">Uncharacterized protein</fullName>
    </submittedName>
</protein>